<dbReference type="EMBL" id="CP000252">
    <property type="protein sequence ID" value="ABC77565.1"/>
    <property type="molecule type" value="Genomic_DNA"/>
</dbReference>
<evidence type="ECO:0000256" key="2">
    <source>
        <dbReference type="SAM" id="SignalP"/>
    </source>
</evidence>
<dbReference type="eggNOG" id="COG0526">
    <property type="taxonomic scope" value="Bacteria"/>
</dbReference>
<evidence type="ECO:0000313" key="3">
    <source>
        <dbReference type="EMBL" id="ABC77565.1"/>
    </source>
</evidence>
<dbReference type="CDD" id="cd02947">
    <property type="entry name" value="TRX_family"/>
    <property type="match status" value="1"/>
</dbReference>
<keyword evidence="4" id="KW-1185">Reference proteome</keyword>
<dbReference type="Gene3D" id="3.40.30.10">
    <property type="entry name" value="Glutaredoxin"/>
    <property type="match status" value="1"/>
</dbReference>
<dbReference type="InterPro" id="IPR039555">
    <property type="entry name" value="TraF/TrbB"/>
</dbReference>
<dbReference type="AlphaFoldDB" id="Q2LU01"/>
<dbReference type="KEGG" id="sat:SYN_01873"/>
<dbReference type="InterPro" id="IPR017937">
    <property type="entry name" value="Thioredoxin_CS"/>
</dbReference>
<dbReference type="SUPFAM" id="SSF52833">
    <property type="entry name" value="Thioredoxin-like"/>
    <property type="match status" value="1"/>
</dbReference>
<dbReference type="Proteomes" id="UP000001933">
    <property type="component" value="Chromosome"/>
</dbReference>
<organism evidence="3 4">
    <name type="scientific">Syntrophus aciditrophicus (strain SB)</name>
    <dbReference type="NCBI Taxonomy" id="56780"/>
    <lineage>
        <taxon>Bacteria</taxon>
        <taxon>Pseudomonadati</taxon>
        <taxon>Thermodesulfobacteriota</taxon>
        <taxon>Syntrophia</taxon>
        <taxon>Syntrophales</taxon>
        <taxon>Syntrophaceae</taxon>
        <taxon>Syntrophus</taxon>
    </lineage>
</organism>
<dbReference type="RefSeq" id="WP_011417587.1">
    <property type="nucleotide sequence ID" value="NC_007759.1"/>
</dbReference>
<name>Q2LU01_SYNAS</name>
<protein>
    <submittedName>
        <fullName evidence="3">Hypothetical exported protein</fullName>
    </submittedName>
</protein>
<gene>
    <name evidence="3" type="ORF">SYN_01873</name>
</gene>
<reference evidence="3 4" key="1">
    <citation type="journal article" date="2007" name="Proc. Natl. Acad. Sci. U.S.A.">
        <title>The genome of Syntrophus aciditrophicus: life at the thermodynamic limit of microbial growth.</title>
        <authorList>
            <person name="McInerney M.J."/>
            <person name="Rohlin L."/>
            <person name="Mouttaki H."/>
            <person name="Kim U."/>
            <person name="Krupp R.S."/>
            <person name="Rios-Hernandez L."/>
            <person name="Sieber J."/>
            <person name="Struchtemeyer C.G."/>
            <person name="Bhattacharyya A."/>
            <person name="Campbell J.W."/>
            <person name="Gunsalus R.P."/>
        </authorList>
    </citation>
    <scope>NUCLEOTIDE SEQUENCE [LARGE SCALE GENOMIC DNA]</scope>
    <source>
        <strain evidence="3 4">SB</strain>
    </source>
</reference>
<evidence type="ECO:0000256" key="1">
    <source>
        <dbReference type="ARBA" id="ARBA00023284"/>
    </source>
</evidence>
<keyword evidence="1" id="KW-0676">Redox-active center</keyword>
<dbReference type="InParanoid" id="Q2LU01"/>
<dbReference type="STRING" id="56780.SYN_01873"/>
<sequence>MPVRSSEKKLMFRVLIICQVVLLFTTGTPCAGEPPFMEENGKAYYGDAKRGWWWYEKIPLEKRDRDEKVEDGKKRSPRLSDYTMEELWNMYPDDFQAVLMAFQKKAVQVPSENNVREYYVVQDIARRKSLAFANVSAAVMQKYPDLSVAADYPITAPGRNAEVSQRTDEIKSRIRSAREEFALIYFSSAGCPYCAEEGSILSRFVEKYGWEIREIDIEREAAVSSVFGIETTPTLLLIYRGSADHITVSAGVASLAELEEKLYRGLRLLKNEITPEEYSLYEFQRGGAFDVKAPLRRDKR</sequence>
<feature type="signal peptide" evidence="2">
    <location>
        <begin position="1"/>
        <end position="31"/>
    </location>
</feature>
<keyword evidence="2" id="KW-0732">Signal</keyword>
<feature type="chain" id="PRO_5004212238" evidence="2">
    <location>
        <begin position="32"/>
        <end position="300"/>
    </location>
</feature>
<proteinExistence type="predicted"/>
<dbReference type="HOGENOM" id="CLU_082069_0_0_7"/>
<dbReference type="InterPro" id="IPR036249">
    <property type="entry name" value="Thioredoxin-like_sf"/>
</dbReference>
<dbReference type="Pfam" id="PF13728">
    <property type="entry name" value="TraF"/>
    <property type="match status" value="1"/>
</dbReference>
<evidence type="ECO:0000313" key="4">
    <source>
        <dbReference type="Proteomes" id="UP000001933"/>
    </source>
</evidence>
<accession>Q2LU01</accession>
<dbReference type="PROSITE" id="PS00194">
    <property type="entry name" value="THIOREDOXIN_1"/>
    <property type="match status" value="1"/>
</dbReference>